<evidence type="ECO:0000313" key="1">
    <source>
        <dbReference type="EMBL" id="GBO21106.1"/>
    </source>
</evidence>
<comment type="caution">
    <text evidence="3">The sequence shown here is derived from an EMBL/GenBank/DDBJ whole genome shotgun (WGS) entry which is preliminary data.</text>
</comment>
<gene>
    <name evidence="1" type="ORF">AVEN_10397_1</name>
    <name evidence="2" type="ORF">AVEN_129324_1</name>
    <name evidence="4" type="ORF">AVEN_157255_1</name>
    <name evidence="3" type="ORF">AVEN_32201_1</name>
</gene>
<evidence type="ECO:0000313" key="2">
    <source>
        <dbReference type="EMBL" id="GBO21140.1"/>
    </source>
</evidence>
<reference evidence="3 5" key="1">
    <citation type="journal article" date="2019" name="Sci. Rep.">
        <title>Orb-weaving spider Araneus ventricosus genome elucidates the spidroin gene catalogue.</title>
        <authorList>
            <person name="Kono N."/>
            <person name="Nakamura H."/>
            <person name="Ohtoshi R."/>
            <person name="Moran D.A.P."/>
            <person name="Shinohara A."/>
            <person name="Yoshida Y."/>
            <person name="Fujiwara M."/>
            <person name="Mori M."/>
            <person name="Tomita M."/>
            <person name="Arakawa K."/>
        </authorList>
    </citation>
    <scope>NUCLEOTIDE SEQUENCE [LARGE SCALE GENOMIC DNA]</scope>
</reference>
<dbReference type="AlphaFoldDB" id="A0A4Y2VKA4"/>
<dbReference type="EMBL" id="BGPR01048717">
    <property type="protein sequence ID" value="GBO25743.1"/>
    <property type="molecule type" value="Genomic_DNA"/>
</dbReference>
<dbReference type="Proteomes" id="UP000499080">
    <property type="component" value="Unassembled WGS sequence"/>
</dbReference>
<dbReference type="EMBL" id="BGPR01048734">
    <property type="protein sequence ID" value="GBO25755.1"/>
    <property type="molecule type" value="Genomic_DNA"/>
</dbReference>
<evidence type="ECO:0000313" key="3">
    <source>
        <dbReference type="EMBL" id="GBO25743.1"/>
    </source>
</evidence>
<keyword evidence="5" id="KW-1185">Reference proteome</keyword>
<organism evidence="3 5">
    <name type="scientific">Araneus ventricosus</name>
    <name type="common">Orbweaver spider</name>
    <name type="synonym">Epeira ventricosa</name>
    <dbReference type="NCBI Taxonomy" id="182803"/>
    <lineage>
        <taxon>Eukaryota</taxon>
        <taxon>Metazoa</taxon>
        <taxon>Ecdysozoa</taxon>
        <taxon>Arthropoda</taxon>
        <taxon>Chelicerata</taxon>
        <taxon>Arachnida</taxon>
        <taxon>Araneae</taxon>
        <taxon>Araneomorphae</taxon>
        <taxon>Entelegynae</taxon>
        <taxon>Araneoidea</taxon>
        <taxon>Araneidae</taxon>
        <taxon>Araneus</taxon>
    </lineage>
</organism>
<evidence type="ECO:0000313" key="5">
    <source>
        <dbReference type="Proteomes" id="UP000499080"/>
    </source>
</evidence>
<protein>
    <submittedName>
        <fullName evidence="3">Uncharacterized protein</fullName>
    </submittedName>
</protein>
<accession>A0A4Y2VKA4</accession>
<dbReference type="EMBL" id="BGPR01044352">
    <property type="protein sequence ID" value="GBO21106.1"/>
    <property type="molecule type" value="Genomic_DNA"/>
</dbReference>
<evidence type="ECO:0000313" key="4">
    <source>
        <dbReference type="EMBL" id="GBO25755.1"/>
    </source>
</evidence>
<proteinExistence type="predicted"/>
<dbReference type="EMBL" id="BGPR01044373">
    <property type="protein sequence ID" value="GBO21140.1"/>
    <property type="molecule type" value="Genomic_DNA"/>
</dbReference>
<sequence>MTTKLIFGSSVNNVSYTDTENCYQKGKRYKIQMSGVEKTSLFHGPRADNLFPNHRLRATDQLGLRESIVGNAQNMRELNEKKFAGRLSLRNDVWDGGA</sequence>
<name>A0A4Y2VKA4_ARAVE</name>